<dbReference type="NCBIfam" id="NF038032">
    <property type="entry name" value="CehA_McbA_metalo"/>
    <property type="match status" value="1"/>
</dbReference>
<dbReference type="Gene3D" id="3.40.50.880">
    <property type="match status" value="1"/>
</dbReference>
<proteinExistence type="predicted"/>
<comment type="caution">
    <text evidence="3">The sequence shown here is derived from an EMBL/GenBank/DDBJ whole genome shotgun (WGS) entry which is preliminary data.</text>
</comment>
<dbReference type="Pfam" id="PF00932">
    <property type="entry name" value="LTD"/>
    <property type="match status" value="1"/>
</dbReference>
<dbReference type="InterPro" id="IPR001322">
    <property type="entry name" value="Lamin_tail_dom"/>
</dbReference>
<feature type="domain" description="LTD" evidence="2">
    <location>
        <begin position="37"/>
        <end position="186"/>
    </location>
</feature>
<name>A0A6L3V2Q9_9BACI</name>
<dbReference type="InterPro" id="IPR036415">
    <property type="entry name" value="Lamin_tail_dom_sf"/>
</dbReference>
<dbReference type="InterPro" id="IPR011635">
    <property type="entry name" value="CARDB"/>
</dbReference>
<keyword evidence="4" id="KW-1185">Reference proteome</keyword>
<organism evidence="3 4">
    <name type="scientific">Cytobacillus depressus</name>
    <dbReference type="NCBI Taxonomy" id="1602942"/>
    <lineage>
        <taxon>Bacteria</taxon>
        <taxon>Bacillati</taxon>
        <taxon>Bacillota</taxon>
        <taxon>Bacilli</taxon>
        <taxon>Bacillales</taxon>
        <taxon>Bacillaceae</taxon>
        <taxon>Cytobacillus</taxon>
    </lineage>
</organism>
<dbReference type="EMBL" id="WBOS01000007">
    <property type="protein sequence ID" value="KAB2333301.1"/>
    <property type="molecule type" value="Genomic_DNA"/>
</dbReference>
<evidence type="ECO:0000256" key="1">
    <source>
        <dbReference type="SAM" id="MobiDB-lite"/>
    </source>
</evidence>
<dbReference type="Pfam" id="PF23355">
    <property type="entry name" value="IFT52_GIFT"/>
    <property type="match status" value="1"/>
</dbReference>
<dbReference type="InterPro" id="IPR029062">
    <property type="entry name" value="Class_I_gatase-like"/>
</dbReference>
<dbReference type="InterPro" id="IPR016195">
    <property type="entry name" value="Pol/histidinol_Pase-like"/>
</dbReference>
<dbReference type="RefSeq" id="WP_151535725.1">
    <property type="nucleotide sequence ID" value="NZ_WBOS01000007.1"/>
</dbReference>
<accession>A0A6L3V2Q9</accession>
<evidence type="ECO:0000313" key="3">
    <source>
        <dbReference type="EMBL" id="KAB2333301.1"/>
    </source>
</evidence>
<dbReference type="InterPro" id="IPR013783">
    <property type="entry name" value="Ig-like_fold"/>
</dbReference>
<feature type="region of interest" description="Disordered" evidence="1">
    <location>
        <begin position="124"/>
        <end position="150"/>
    </location>
</feature>
<sequence length="1786" mass="194816">MHNFNRRHKKWFSIALTLLMLFTLVVPSNLMTNVPKAEAAVTSPQGGAADHVVISQVYGYGGSGPNEYLYKFVELYNPTDEDIDLKDWSLQYAAAGATSAYSQKIILTGVIKAKGYYLIQAGSNANPPVEPTNGKPLPTPDDKSAGPGSFNFSATTGGKIALSNQKANSITGSADPSVVDFVGYGTASDYIGKPANLPASRTFARKTNTGLDPSVLGDGNGFSSSSNLDDFATASAFPRNSSYQLGSGHVDLGAKNIADLRANDNDGIPTTLGNKATIEGIVTAVKLGTEKTSFFIQDSTSGINVISANAPSLSIIEGQKLKVTGHVAFNKGMTQFVLESMEDLETGNVLSPEEMNISDLGSYDTAEPLEGKLISFTGQVSNIPSNGNDLNITVADGEHTAIVKILGMTGIDVASVLEVNDTYTFVGIAGQSKSVAPYTNGYYLMLRSADDIKGELALSHEPISETYPGMDVPFTAIAKYADSVTLFYKDSQKTDYQAIEMIKDEISFNGKIAEKDVPAHFQYYIEAKSGSKTKSVGTAEKPFDVAVVTKQTGPAFYDEQPQGKIDTQHPVISVKMSDPYGVDLSKVSMKIDGSDFTKKAEISNGEIKLALTPNDDLSMGPHTVTVEAADKLGNRSNHTWTFEVQERFKGGNHYLGTTHNHTRISHDAVGEPEDALKAAIQHDYDWFAFSDHSHDIDAELVGQDSVDHNGMQERKGGKDWELTKQLAKDYTKNEEFVVFPAFEMTSTTWGHSNVFGTENFIDRKQNGGIYQDLQQYYAWVLTYDDIVAQFNHPAMSKDAFDNFIPYDKNLDKLFTMLEVGNGSGKYSYVNTENKFFNALDLGWHVAPTYGEDNHDATWGQTNKRTVIVANDLSQDSLLDAMKKMRVYFTEDKDFNMDVLASGFYMGSTTDTKQLNFDIKGTSPNRNISKVEIVTNGATVVKTITPNSKELDWKPEPINVVGGQQWYVVRVTLDNGDRAYSAPIWSPEEDLSVKVSNVESVDGAIIANSSAKLKAGISNLGVKNVGNLVAHFYYDNVDQAHFIGDASIEALGANSSTSVNMTWSNPVAGEHNIIVVLEAKDGNDLGENQYVKAFKIKEALNIKVMIDASRKNENSSTDAGTYKDNMKEITTKLRQEAYTLAENLGTITAETLKDVKVFIITHPETVYSDSEIKVIHDFVHAGGSLLVAGKSNYKVNQSPNSLLHGIGSSLLINNDGVFDESKSGNFWANPLTSNFAVRAHPKPMLNDYRLDFVTKVDYYSGASLAQNDGNGNKIPLTDKNENVTILISGNETTFQDNLKPDAAIYNSYKAGAQPGDEVKGGTSIPLAAAEQVGKGRIFVTAMNIFNDKQMDQSFEPKGNVPLAFNIVNWLANREVTKVTKIGDARLLPEDKEVVVQGKVTSAAGVFFDAFYVQDETGGIMAFNEVPDNSLKEGDIVRVYGHIKTFENNLEVEFGNFNESVVKISSGEPLQPKVMTTKEATDDRNQGQLIKVKGKVKDNSNAETDSPSYIINDGSGDVLVFVDGYIINQTGPIPKLKVGETLEAVGYTAKTGSGPQIRVGNTKLMQKLADVIDEDPGIPDDNIDNEEMKPVTITPEQLSKGNKGKVSVEVPNHTSEILLPYNTIDSLGKNDLEVKTDLLTMKVPQKMLKEMTNKLSTKELKDSTISLKMKRLSTSEENDLISSMKSISQSEIKQMSKVYDFALSITTKSGKNEVFTTFNHPITIELTVDPNTNPKSAVLYNISADGKHTYEPIAGKIVNGKMVAEIGQYGKYVVLDQKIVNQDTKKNK</sequence>
<evidence type="ECO:0000313" key="4">
    <source>
        <dbReference type="Proteomes" id="UP000481030"/>
    </source>
</evidence>
<dbReference type="PROSITE" id="PS51841">
    <property type="entry name" value="LTD"/>
    <property type="match status" value="1"/>
</dbReference>
<protein>
    <recommendedName>
        <fullName evidence="2">LTD domain-containing protein</fullName>
    </recommendedName>
</protein>
<dbReference type="Pfam" id="PF07705">
    <property type="entry name" value="CARDB"/>
    <property type="match status" value="1"/>
</dbReference>
<dbReference type="Proteomes" id="UP000481030">
    <property type="component" value="Unassembled WGS sequence"/>
</dbReference>
<gene>
    <name evidence="3" type="ORF">F7731_15700</name>
</gene>
<evidence type="ECO:0000259" key="2">
    <source>
        <dbReference type="PROSITE" id="PS51841"/>
    </source>
</evidence>
<dbReference type="SUPFAM" id="SSF52317">
    <property type="entry name" value="Class I glutamine amidotransferase-like"/>
    <property type="match status" value="1"/>
</dbReference>
<dbReference type="InterPro" id="IPR055458">
    <property type="entry name" value="IFT52_GIFT"/>
</dbReference>
<dbReference type="Gene3D" id="2.60.40.10">
    <property type="entry name" value="Immunoglobulins"/>
    <property type="match status" value="2"/>
</dbReference>
<dbReference type="SUPFAM" id="SSF74853">
    <property type="entry name" value="Lamin A/C globular tail domain"/>
    <property type="match status" value="1"/>
</dbReference>
<dbReference type="OrthoDB" id="9801679at2"/>
<dbReference type="Gene3D" id="3.20.20.140">
    <property type="entry name" value="Metal-dependent hydrolases"/>
    <property type="match status" value="1"/>
</dbReference>
<reference evidence="3 4" key="1">
    <citation type="journal article" date="2016" name="Antonie Van Leeuwenhoek">
        <title>Bacillus depressus sp. nov., isolated from soil of a sunflower field.</title>
        <authorList>
            <person name="Wei X."/>
            <person name="Xin D."/>
            <person name="Xin Y."/>
            <person name="Zhang H."/>
            <person name="Wang T."/>
            <person name="Zhang J."/>
        </authorList>
    </citation>
    <scope>NUCLEOTIDE SEQUENCE [LARGE SCALE GENOMIC DNA]</scope>
    <source>
        <strain evidence="3 4">BZ1</strain>
    </source>
</reference>
<dbReference type="SUPFAM" id="SSF89550">
    <property type="entry name" value="PHP domain-like"/>
    <property type="match status" value="1"/>
</dbReference>